<dbReference type="RefSeq" id="WP_288198692.1">
    <property type="nucleotide sequence ID" value="NZ_LT608334.1"/>
</dbReference>
<gene>
    <name evidence="2" type="ORF">KL86PLE_90580</name>
</gene>
<dbReference type="Pfam" id="PF03807">
    <property type="entry name" value="F420_oxidored"/>
    <property type="match status" value="1"/>
</dbReference>
<evidence type="ECO:0000313" key="2">
    <source>
        <dbReference type="EMBL" id="SCM79672.1"/>
    </source>
</evidence>
<proteinExistence type="predicted"/>
<organism evidence="2">
    <name type="scientific">uncultured Pleomorphomonas sp</name>
    <dbReference type="NCBI Taxonomy" id="442121"/>
    <lineage>
        <taxon>Bacteria</taxon>
        <taxon>Pseudomonadati</taxon>
        <taxon>Pseudomonadota</taxon>
        <taxon>Alphaproteobacteria</taxon>
        <taxon>Hyphomicrobiales</taxon>
        <taxon>Pleomorphomonadaceae</taxon>
        <taxon>Pleomorphomonas</taxon>
        <taxon>environmental samples</taxon>
    </lineage>
</organism>
<protein>
    <recommendedName>
        <fullName evidence="1">Pyrroline-5-carboxylate reductase catalytic N-terminal domain-containing protein</fullName>
    </recommendedName>
</protein>
<feature type="domain" description="Pyrroline-5-carboxylate reductase catalytic N-terminal" evidence="1">
    <location>
        <begin position="2"/>
        <end position="92"/>
    </location>
</feature>
<dbReference type="AlphaFoldDB" id="A0A212LQ67"/>
<evidence type="ECO:0000259" key="1">
    <source>
        <dbReference type="Pfam" id="PF03807"/>
    </source>
</evidence>
<dbReference type="SUPFAM" id="SSF51735">
    <property type="entry name" value="NAD(P)-binding Rossmann-fold domains"/>
    <property type="match status" value="1"/>
</dbReference>
<dbReference type="InterPro" id="IPR036291">
    <property type="entry name" value="NAD(P)-bd_dom_sf"/>
</dbReference>
<dbReference type="Gene3D" id="3.40.50.720">
    <property type="entry name" value="NAD(P)-binding Rossmann-like Domain"/>
    <property type="match status" value="1"/>
</dbReference>
<dbReference type="EMBL" id="FMJD01000013">
    <property type="protein sequence ID" value="SCM79672.1"/>
    <property type="molecule type" value="Genomic_DNA"/>
</dbReference>
<sequence length="248" mass="26314">MKIGILGTGNIGRTLARKLGAAGHDVKAANSRGPETIDAGVLAFGARAVPAAKAVADVDVVILSMPLVRLADVAPLISNLPAETTVIDTSNYYPGRDGTIDAIEAGEVESVWVSRLLGRPIAKAWNCIGASSFEKKGQPAGSPGRIALPVAADRDDDRKAAMALVEATGFTAFDAGPLSDFWRQQPGAPCYCTDLDRDELPAALAAAERQRLPKRRDLTTAVMTERFGNHVANADSDYRVRLARTLYM</sequence>
<dbReference type="InterPro" id="IPR028939">
    <property type="entry name" value="P5C_Rdtase_cat_N"/>
</dbReference>
<reference evidence="2" key="1">
    <citation type="submission" date="2016-08" db="EMBL/GenBank/DDBJ databases">
        <authorList>
            <person name="Seilhamer J.J."/>
        </authorList>
    </citation>
    <scope>NUCLEOTIDE SEQUENCE</scope>
    <source>
        <strain evidence="2">86</strain>
    </source>
</reference>
<accession>A0A212LQ67</accession>
<name>A0A212LQ67_9HYPH</name>